<organism evidence="3 4">
    <name type="scientific">Gloeothece citriformis (strain PCC 7424)</name>
    <name type="common">Cyanothece sp. (strain PCC 7424)</name>
    <dbReference type="NCBI Taxonomy" id="65393"/>
    <lineage>
        <taxon>Bacteria</taxon>
        <taxon>Bacillati</taxon>
        <taxon>Cyanobacteriota</taxon>
        <taxon>Cyanophyceae</taxon>
        <taxon>Oscillatoriophycideae</taxon>
        <taxon>Chroococcales</taxon>
        <taxon>Aphanothecaceae</taxon>
        <taxon>Gloeothece</taxon>
        <taxon>Gloeothece citriformis</taxon>
    </lineage>
</organism>
<reference evidence="4" key="1">
    <citation type="journal article" date="2011" name="MBio">
        <title>Novel metabolic attributes of the genus Cyanothece, comprising a group of unicellular nitrogen-fixing Cyanobacteria.</title>
        <authorList>
            <person name="Bandyopadhyay A."/>
            <person name="Elvitigala T."/>
            <person name="Welsh E."/>
            <person name="Stockel J."/>
            <person name="Liberton M."/>
            <person name="Min H."/>
            <person name="Sherman L.A."/>
            <person name="Pakrasi H.B."/>
        </authorList>
    </citation>
    <scope>NUCLEOTIDE SEQUENCE [LARGE SCALE GENOMIC DNA]</scope>
    <source>
        <strain evidence="4">PCC 7424</strain>
    </source>
</reference>
<dbReference type="AlphaFoldDB" id="B7K966"/>
<dbReference type="PANTHER" id="PTHR43405:SF1">
    <property type="entry name" value="GLYCOSYL HYDROLASE DIGH"/>
    <property type="match status" value="1"/>
</dbReference>
<proteinExistence type="predicted"/>
<dbReference type="RefSeq" id="WP_015956419.1">
    <property type="nucleotide sequence ID" value="NC_011729.1"/>
</dbReference>
<sequence>MKIIRGVWLTNVDSQILNSKQSIIDAINLLADTGFNTVFPVVWNKGVTQYPSEIMRTTFNIEIDPSFQGRDPLAEVIHAAQKVGIDVIPWFEYGFACSYQKNGGHILAKKPHWTGKDQNNNLLKKNGFEWMNAFEEEVQEFMIGLFLEVAKKYDIAGVQGDDRLPGFPCEGGYDDKTKTRYRDQTGRNVPFNIKDSFWLKWRANLLTDFLEKLYQEIKAINKNLIISLSPSLYPFCYQEYLQDYPTWIKKGLVDIIHPQLYRRDLKAYKNLLKDIIKQFDAKELERLFPGILMRVNSGNPSRDFHISPEQLWETIVYNRLSGIKGEVLFFLEELLANDQALANFLKFKTYKTIDEKN</sequence>
<dbReference type="HOGENOM" id="CLU_029517_0_0_3"/>
<dbReference type="EMBL" id="CP001291">
    <property type="protein sequence ID" value="ACK72835.1"/>
    <property type="molecule type" value="Genomic_DNA"/>
</dbReference>
<dbReference type="Proteomes" id="UP000002384">
    <property type="component" value="Chromosome"/>
</dbReference>
<dbReference type="STRING" id="65393.PCC7424_4471"/>
<accession>B7K966</accession>
<dbReference type="eggNOG" id="COG1649">
    <property type="taxonomic scope" value="Bacteria"/>
</dbReference>
<evidence type="ECO:0000256" key="1">
    <source>
        <dbReference type="ARBA" id="ARBA00022729"/>
    </source>
</evidence>
<protein>
    <recommendedName>
        <fullName evidence="2">Glycosyl hydrolase-like 10 domain-containing protein</fullName>
    </recommendedName>
</protein>
<feature type="domain" description="Glycosyl hydrolase-like 10" evidence="2">
    <location>
        <begin position="4"/>
        <end position="272"/>
    </location>
</feature>
<keyword evidence="4" id="KW-1185">Reference proteome</keyword>
<dbReference type="InterPro" id="IPR017853">
    <property type="entry name" value="GH"/>
</dbReference>
<dbReference type="SUPFAM" id="SSF51445">
    <property type="entry name" value="(Trans)glycosidases"/>
    <property type="match status" value="1"/>
</dbReference>
<dbReference type="Pfam" id="PF02638">
    <property type="entry name" value="GHL10"/>
    <property type="match status" value="1"/>
</dbReference>
<evidence type="ECO:0000313" key="3">
    <source>
        <dbReference type="EMBL" id="ACK72835.1"/>
    </source>
</evidence>
<dbReference type="InterPro" id="IPR052177">
    <property type="entry name" value="Divisome_Glycosyl_Hydrolase"/>
</dbReference>
<evidence type="ECO:0000259" key="2">
    <source>
        <dbReference type="Pfam" id="PF02638"/>
    </source>
</evidence>
<dbReference type="InterPro" id="IPR003790">
    <property type="entry name" value="GHL10"/>
</dbReference>
<name>B7K966_GLOC7</name>
<dbReference type="OrthoDB" id="580981at2"/>
<evidence type="ECO:0000313" key="4">
    <source>
        <dbReference type="Proteomes" id="UP000002384"/>
    </source>
</evidence>
<dbReference type="PANTHER" id="PTHR43405">
    <property type="entry name" value="GLYCOSYL HYDROLASE DIGH"/>
    <property type="match status" value="1"/>
</dbReference>
<gene>
    <name evidence="3" type="ordered locus">PCC7424_4471</name>
</gene>
<keyword evidence="1" id="KW-0732">Signal</keyword>
<dbReference type="KEGG" id="cyc:PCC7424_4471"/>
<dbReference type="Gene3D" id="3.20.20.80">
    <property type="entry name" value="Glycosidases"/>
    <property type="match status" value="1"/>
</dbReference>